<dbReference type="PANTHER" id="PTHR42852:SF17">
    <property type="entry name" value="THIOREDOXIN-LIKE PROTEIN HI_1115"/>
    <property type="match status" value="1"/>
</dbReference>
<dbReference type="SUPFAM" id="SSF52833">
    <property type="entry name" value="Thioredoxin-like"/>
    <property type="match status" value="1"/>
</dbReference>
<evidence type="ECO:0000259" key="2">
    <source>
        <dbReference type="PROSITE" id="PS51352"/>
    </source>
</evidence>
<dbReference type="InterPro" id="IPR013766">
    <property type="entry name" value="Thioredoxin_domain"/>
</dbReference>
<feature type="chain" id="PRO_5026681960" evidence="1">
    <location>
        <begin position="19"/>
        <end position="630"/>
    </location>
</feature>
<dbReference type="PROSITE" id="PS51352">
    <property type="entry name" value="THIOREDOXIN_2"/>
    <property type="match status" value="1"/>
</dbReference>
<protein>
    <submittedName>
        <fullName evidence="3">Redoxin domain-containing protein</fullName>
    </submittedName>
</protein>
<feature type="domain" description="Thioredoxin" evidence="2">
    <location>
        <begin position="482"/>
        <end position="628"/>
    </location>
</feature>
<dbReference type="InterPro" id="IPR050553">
    <property type="entry name" value="Thioredoxin_ResA/DsbE_sf"/>
</dbReference>
<feature type="signal peptide" evidence="1">
    <location>
        <begin position="1"/>
        <end position="18"/>
    </location>
</feature>
<gene>
    <name evidence="3" type="ORF">HNV11_09555</name>
</gene>
<name>A0A6M5Y8M1_9BACT</name>
<keyword evidence="1" id="KW-0732">Signal</keyword>
<sequence>MKVALLVLLLAACLPVTAQFRYSPASPQVGQTVSFTYTPQETQLGTDSLIEGRFVRYGAPNTMQGCRPASIVMARQGCDYVGELFIPKKDVTGMMVLFRNSRQPKRADLNKGQLYAIPVYDASGRPLPHALAGQASVFTRTNVLYEAGGRPDPNRVVTLYEQELQQYPDLQPVYWSDYLAAQIRQRKPGYGPKVKAAIESYLAARPEPTAAELTSAAQLYESMGDFVKAKAVRERMKTLDPAGSLAQKDRAMAVRNETDWNRKKTAYEAFKRDFPTSTYLPGLTVMMTDGYFKNNDIRNLVAFVEQQPASQTDVLMLNTMAFQLADERRSLPEAEQLVKRAMTVLNTQTRPNTVTATDWETEQKTRHRQLMNTYARALEQQGKYADAYKAYQEVIVPDDIENSDPRTNERYFLCALQTRHAAEARPVVEAAIQTGQATSRLKAALRDWYATQPGQNPASADAYLADLEADIRAEQRDELRQKMINLPAPAFTLTDLQGRTISSLALRGKVVVLDFWATWCGPCIASFPAMQQAQMRFQNDPDVRFLFVNTREGGPVQRVHNFMNKGNYPFVVPLDFSQRVANAYGVKGIPTKVVIDSNGRVRYRSVGYNGNPETTVNELTMVVEMLKEEK</sequence>
<dbReference type="CDD" id="cd02966">
    <property type="entry name" value="TlpA_like_family"/>
    <property type="match status" value="1"/>
</dbReference>
<dbReference type="GO" id="GO:0006950">
    <property type="term" value="P:response to stress"/>
    <property type="evidence" value="ECO:0007669"/>
    <property type="project" value="UniProtKB-ARBA"/>
</dbReference>
<evidence type="ECO:0000313" key="3">
    <source>
        <dbReference type="EMBL" id="QJW89610.1"/>
    </source>
</evidence>
<dbReference type="InterPro" id="IPR036249">
    <property type="entry name" value="Thioredoxin-like_sf"/>
</dbReference>
<dbReference type="Pfam" id="PF08534">
    <property type="entry name" value="Redoxin"/>
    <property type="match status" value="1"/>
</dbReference>
<accession>A0A6M5Y8M1</accession>
<dbReference type="RefSeq" id="WP_171739449.1">
    <property type="nucleotide sequence ID" value="NZ_CP053435.1"/>
</dbReference>
<dbReference type="Proteomes" id="UP000502756">
    <property type="component" value="Chromosome"/>
</dbReference>
<dbReference type="Gene3D" id="1.25.40.10">
    <property type="entry name" value="Tetratricopeptide repeat domain"/>
    <property type="match status" value="1"/>
</dbReference>
<dbReference type="InterPro" id="IPR013740">
    <property type="entry name" value="Redoxin"/>
</dbReference>
<organism evidence="3 4">
    <name type="scientific">Spirosoma taeanense</name>
    <dbReference type="NCBI Taxonomy" id="2735870"/>
    <lineage>
        <taxon>Bacteria</taxon>
        <taxon>Pseudomonadati</taxon>
        <taxon>Bacteroidota</taxon>
        <taxon>Cytophagia</taxon>
        <taxon>Cytophagales</taxon>
        <taxon>Cytophagaceae</taxon>
        <taxon>Spirosoma</taxon>
    </lineage>
</organism>
<evidence type="ECO:0000313" key="4">
    <source>
        <dbReference type="Proteomes" id="UP000502756"/>
    </source>
</evidence>
<dbReference type="GO" id="GO:0016491">
    <property type="term" value="F:oxidoreductase activity"/>
    <property type="evidence" value="ECO:0007669"/>
    <property type="project" value="InterPro"/>
</dbReference>
<dbReference type="InterPro" id="IPR011990">
    <property type="entry name" value="TPR-like_helical_dom_sf"/>
</dbReference>
<dbReference type="AlphaFoldDB" id="A0A6M5Y8M1"/>
<proteinExistence type="predicted"/>
<keyword evidence="4" id="KW-1185">Reference proteome</keyword>
<dbReference type="EMBL" id="CP053435">
    <property type="protein sequence ID" value="QJW89610.1"/>
    <property type="molecule type" value="Genomic_DNA"/>
</dbReference>
<dbReference type="KEGG" id="stae:HNV11_09555"/>
<dbReference type="PANTHER" id="PTHR42852">
    <property type="entry name" value="THIOL:DISULFIDE INTERCHANGE PROTEIN DSBE"/>
    <property type="match status" value="1"/>
</dbReference>
<reference evidence="3 4" key="1">
    <citation type="submission" date="2020-05" db="EMBL/GenBank/DDBJ databases">
        <title>Genome sequencing of Spirosoma sp. TS118.</title>
        <authorList>
            <person name="Lee J.-H."/>
            <person name="Jeong S."/>
            <person name="Zhao L."/>
            <person name="Jung J.-H."/>
            <person name="Kim M.-K."/>
            <person name="Lim S."/>
        </authorList>
    </citation>
    <scope>NUCLEOTIDE SEQUENCE [LARGE SCALE GENOMIC DNA]</scope>
    <source>
        <strain evidence="3 4">TS118</strain>
    </source>
</reference>
<dbReference type="Gene3D" id="3.40.30.10">
    <property type="entry name" value="Glutaredoxin"/>
    <property type="match status" value="1"/>
</dbReference>
<evidence type="ECO:0000256" key="1">
    <source>
        <dbReference type="SAM" id="SignalP"/>
    </source>
</evidence>